<sequence>MEHFDLNIVPDRERWAVVSQNGADGPYATLDEALDIAIEAARVLQAAGHTTAIHMTHRDGNLKVQFEPNSGEADADQRSLPIITQSSLVPELAGEPIDTTRRMPHKRISLVKEETP</sequence>
<feature type="region of interest" description="Disordered" evidence="1">
    <location>
        <begin position="93"/>
        <end position="116"/>
    </location>
</feature>
<accession>A0A0S3PQ97</accession>
<keyword evidence="3" id="KW-1185">Reference proteome</keyword>
<evidence type="ECO:0000313" key="2">
    <source>
        <dbReference type="EMBL" id="BAT58146.1"/>
    </source>
</evidence>
<dbReference type="RefSeq" id="WP_096351620.1">
    <property type="nucleotide sequence ID" value="NZ_AP014946.1"/>
</dbReference>
<gene>
    <name evidence="2" type="ORF">GJW-30_1_00662</name>
</gene>
<dbReference type="AlphaFoldDB" id="A0A0S3PQ97"/>
<proteinExistence type="predicted"/>
<protein>
    <recommendedName>
        <fullName evidence="4">DUF2188 domain-containing protein</fullName>
    </recommendedName>
</protein>
<organism evidence="2 3">
    <name type="scientific">Variibacter gotjawalensis</name>
    <dbReference type="NCBI Taxonomy" id="1333996"/>
    <lineage>
        <taxon>Bacteria</taxon>
        <taxon>Pseudomonadati</taxon>
        <taxon>Pseudomonadota</taxon>
        <taxon>Alphaproteobacteria</taxon>
        <taxon>Hyphomicrobiales</taxon>
        <taxon>Nitrobacteraceae</taxon>
        <taxon>Variibacter</taxon>
    </lineage>
</organism>
<dbReference type="Proteomes" id="UP000236884">
    <property type="component" value="Chromosome"/>
</dbReference>
<evidence type="ECO:0008006" key="4">
    <source>
        <dbReference type="Google" id="ProtNLM"/>
    </source>
</evidence>
<dbReference type="KEGG" id="vgo:GJW-30_1_00662"/>
<evidence type="ECO:0000256" key="1">
    <source>
        <dbReference type="SAM" id="MobiDB-lite"/>
    </source>
</evidence>
<name>A0A0S3PQ97_9BRAD</name>
<reference evidence="2 3" key="1">
    <citation type="submission" date="2015-08" db="EMBL/GenBank/DDBJ databases">
        <title>Investigation of the bacterial diversity of lava forest soil.</title>
        <authorList>
            <person name="Lee J.S."/>
        </authorList>
    </citation>
    <scope>NUCLEOTIDE SEQUENCE [LARGE SCALE GENOMIC DNA]</scope>
    <source>
        <strain evidence="2 3">GJW-30</strain>
    </source>
</reference>
<dbReference type="EMBL" id="AP014946">
    <property type="protein sequence ID" value="BAT58146.1"/>
    <property type="molecule type" value="Genomic_DNA"/>
</dbReference>
<evidence type="ECO:0000313" key="3">
    <source>
        <dbReference type="Proteomes" id="UP000236884"/>
    </source>
</evidence>